<dbReference type="EMBL" id="BAABJX010000065">
    <property type="protein sequence ID" value="GAA4850790.1"/>
    <property type="molecule type" value="Genomic_DNA"/>
</dbReference>
<protein>
    <recommendedName>
        <fullName evidence="3">Phage protein</fullName>
    </recommendedName>
</protein>
<reference evidence="2" key="1">
    <citation type="journal article" date="2019" name="Int. J. Syst. Evol. Microbiol.">
        <title>The Global Catalogue of Microorganisms (GCM) 10K type strain sequencing project: providing services to taxonomists for standard genome sequencing and annotation.</title>
        <authorList>
            <consortium name="The Broad Institute Genomics Platform"/>
            <consortium name="The Broad Institute Genome Sequencing Center for Infectious Disease"/>
            <person name="Wu L."/>
            <person name="Ma J."/>
        </authorList>
    </citation>
    <scope>NUCLEOTIDE SEQUENCE [LARGE SCALE GENOMIC DNA]</scope>
    <source>
        <strain evidence="2">JCM 18326</strain>
    </source>
</reference>
<evidence type="ECO:0000313" key="2">
    <source>
        <dbReference type="Proteomes" id="UP001500298"/>
    </source>
</evidence>
<name>A0ABP9DMW6_9BACT</name>
<keyword evidence="2" id="KW-1185">Reference proteome</keyword>
<evidence type="ECO:0000313" key="1">
    <source>
        <dbReference type="EMBL" id="GAA4850790.1"/>
    </source>
</evidence>
<sequence length="151" mass="17943">MKQIHEVIGTLDYDNHSINIDDKIILLSDIKEIKLHHNDHPVNTLSLPIISNLVIDNPDGFPLFRRGEYLLEKTYSKLSISTNTDKKYEVGFYIDTMVKEKILLNFIDYCYLNEVQFIEFTNGKRSYRFKTNLKYDEIQEVKKKHSLKKWI</sequence>
<dbReference type="Proteomes" id="UP001500298">
    <property type="component" value="Unassembled WGS sequence"/>
</dbReference>
<gene>
    <name evidence="1" type="ORF">GCM10023331_39340</name>
</gene>
<organism evidence="1 2">
    <name type="scientific">Algivirga pacifica</name>
    <dbReference type="NCBI Taxonomy" id="1162670"/>
    <lineage>
        <taxon>Bacteria</taxon>
        <taxon>Pseudomonadati</taxon>
        <taxon>Bacteroidota</taxon>
        <taxon>Cytophagia</taxon>
        <taxon>Cytophagales</taxon>
        <taxon>Flammeovirgaceae</taxon>
        <taxon>Algivirga</taxon>
    </lineage>
</organism>
<evidence type="ECO:0008006" key="3">
    <source>
        <dbReference type="Google" id="ProtNLM"/>
    </source>
</evidence>
<proteinExistence type="predicted"/>
<comment type="caution">
    <text evidence="1">The sequence shown here is derived from an EMBL/GenBank/DDBJ whole genome shotgun (WGS) entry which is preliminary data.</text>
</comment>
<accession>A0ABP9DMW6</accession>